<dbReference type="InterPro" id="IPR009739">
    <property type="entry name" value="LprI-like_N"/>
</dbReference>
<accession>A0ABX9XCT7</accession>
<dbReference type="Gene3D" id="1.20.1270.180">
    <property type="match status" value="1"/>
</dbReference>
<feature type="signal peptide" evidence="1">
    <location>
        <begin position="1"/>
        <end position="22"/>
    </location>
</feature>
<sequence length="134" mass="15027">MPTPSKVLASLLFLTLSFYANAEDSLIDHYAIYSTCVDEQAPINNNVVHGCAELASDSAKKEITLLYRTIYKYISASSTDDALKFEKTQQAWIAYRDSHCELSGSYIGSPMYSYCPMMLNISRAIELRELAGYQ</sequence>
<evidence type="ECO:0000256" key="1">
    <source>
        <dbReference type="SAM" id="SignalP"/>
    </source>
</evidence>
<reference evidence="3 4" key="1">
    <citation type="submission" date="2018-11" db="EMBL/GenBank/DDBJ databases">
        <authorList>
            <person name="Jang G.I."/>
            <person name="Hwang C.Y."/>
        </authorList>
    </citation>
    <scope>NUCLEOTIDE SEQUENCE [LARGE SCALE GENOMIC DNA]</scope>
    <source>
        <strain evidence="3 4">SSM26</strain>
    </source>
</reference>
<keyword evidence="1" id="KW-0732">Signal</keyword>
<comment type="caution">
    <text evidence="3">The sequence shown here is derived from an EMBL/GenBank/DDBJ whole genome shotgun (WGS) entry which is preliminary data.</text>
</comment>
<name>A0ABX9XCT7_9PSED</name>
<organism evidence="3 4">
    <name type="scientific">Pseudomonas neustonica</name>
    <dbReference type="NCBI Taxonomy" id="2487346"/>
    <lineage>
        <taxon>Bacteria</taxon>
        <taxon>Pseudomonadati</taxon>
        <taxon>Pseudomonadota</taxon>
        <taxon>Gammaproteobacteria</taxon>
        <taxon>Pseudomonadales</taxon>
        <taxon>Pseudomonadaceae</taxon>
        <taxon>Pseudomonas</taxon>
    </lineage>
</organism>
<protein>
    <submittedName>
        <fullName evidence="3">DUF1311 domain-containing protein</fullName>
    </submittedName>
</protein>
<feature type="domain" description="Lysozyme inhibitor LprI-like N-terminal" evidence="2">
    <location>
        <begin position="48"/>
        <end position="127"/>
    </location>
</feature>
<gene>
    <name evidence="3" type="ORF">EF096_19120</name>
</gene>
<dbReference type="RefSeq" id="WP_123891331.1">
    <property type="nucleotide sequence ID" value="NZ_RKKU01000040.1"/>
</dbReference>
<evidence type="ECO:0000313" key="4">
    <source>
        <dbReference type="Proteomes" id="UP000275199"/>
    </source>
</evidence>
<evidence type="ECO:0000259" key="2">
    <source>
        <dbReference type="Pfam" id="PF07007"/>
    </source>
</evidence>
<evidence type="ECO:0000313" key="3">
    <source>
        <dbReference type="EMBL" id="ROZ80630.1"/>
    </source>
</evidence>
<dbReference type="Pfam" id="PF07007">
    <property type="entry name" value="LprI"/>
    <property type="match status" value="1"/>
</dbReference>
<keyword evidence="4" id="KW-1185">Reference proteome</keyword>
<proteinExistence type="predicted"/>
<dbReference type="EMBL" id="RKKU01000040">
    <property type="protein sequence ID" value="ROZ80630.1"/>
    <property type="molecule type" value="Genomic_DNA"/>
</dbReference>
<dbReference type="Proteomes" id="UP000275199">
    <property type="component" value="Unassembled WGS sequence"/>
</dbReference>
<feature type="chain" id="PRO_5047035375" evidence="1">
    <location>
        <begin position="23"/>
        <end position="134"/>
    </location>
</feature>